<dbReference type="Gene3D" id="3.30.700.10">
    <property type="entry name" value="Glycoprotein, Type 4 Pilin"/>
    <property type="match status" value="1"/>
</dbReference>
<evidence type="ECO:0000313" key="3">
    <source>
        <dbReference type="Proteomes" id="UP000238589"/>
    </source>
</evidence>
<dbReference type="GO" id="GO:0043683">
    <property type="term" value="P:type IV pilus assembly"/>
    <property type="evidence" value="ECO:0007669"/>
    <property type="project" value="InterPro"/>
</dbReference>
<evidence type="ECO:0000313" key="2">
    <source>
        <dbReference type="EMBL" id="PRD66881.1"/>
    </source>
</evidence>
<dbReference type="Proteomes" id="UP000238589">
    <property type="component" value="Unassembled WGS sequence"/>
</dbReference>
<reference evidence="2 3" key="1">
    <citation type="submission" date="2018-03" db="EMBL/GenBank/DDBJ databases">
        <title>Comparative genomics illustrates the genes involved in a hyperalkaliphilic mechanisms of Serpentinomonas isolated from highly-alkaline calcium-rich serpentinized springs.</title>
        <authorList>
            <person name="Suzuki S."/>
            <person name="Ishii S."/>
            <person name="Walworth N."/>
            <person name="Bird L."/>
            <person name="Kuenen J.G."/>
            <person name="Nealson K.H."/>
        </authorList>
    </citation>
    <scope>NUCLEOTIDE SEQUENCE [LARGE SCALE GENOMIC DNA]</scope>
    <source>
        <strain evidence="2 3">P1</strain>
    </source>
</reference>
<protein>
    <recommendedName>
        <fullName evidence="4">Type IV pilin</fullName>
    </recommendedName>
</protein>
<comment type="caution">
    <text evidence="2">The sequence shown here is derived from an EMBL/GenBank/DDBJ whole genome shotgun (WGS) entry which is preliminary data.</text>
</comment>
<dbReference type="RefSeq" id="WP_105746864.1">
    <property type="nucleotide sequence ID" value="NZ_PVLQ01000008.1"/>
</dbReference>
<dbReference type="SUPFAM" id="SSF54523">
    <property type="entry name" value="Pili subunits"/>
    <property type="match status" value="1"/>
</dbReference>
<dbReference type="Pfam" id="PF07963">
    <property type="entry name" value="N_methyl"/>
    <property type="match status" value="1"/>
</dbReference>
<dbReference type="OrthoDB" id="8592370at2"/>
<keyword evidence="3" id="KW-1185">Reference proteome</keyword>
<dbReference type="InterPro" id="IPR045584">
    <property type="entry name" value="Pilin-like"/>
</dbReference>
<dbReference type="PANTHER" id="PTHR30093">
    <property type="entry name" value="GENERAL SECRETION PATHWAY PROTEIN G"/>
    <property type="match status" value="1"/>
</dbReference>
<dbReference type="InterPro" id="IPR031982">
    <property type="entry name" value="PilE-like"/>
</dbReference>
<keyword evidence="1" id="KW-1133">Transmembrane helix</keyword>
<keyword evidence="1" id="KW-0812">Transmembrane</keyword>
<evidence type="ECO:0008006" key="4">
    <source>
        <dbReference type="Google" id="ProtNLM"/>
    </source>
</evidence>
<proteinExistence type="predicted"/>
<dbReference type="PROSITE" id="PS00409">
    <property type="entry name" value="PROKAR_NTER_METHYL"/>
    <property type="match status" value="1"/>
</dbReference>
<accession>A0A2S9K8W4</accession>
<name>A0A2S9K8W4_9BURK</name>
<dbReference type="NCBIfam" id="TIGR02532">
    <property type="entry name" value="IV_pilin_GFxxxE"/>
    <property type="match status" value="1"/>
</dbReference>
<keyword evidence="1" id="KW-0472">Membrane</keyword>
<organism evidence="2 3">
    <name type="scientific">Malikia granosa</name>
    <dbReference type="NCBI Taxonomy" id="263067"/>
    <lineage>
        <taxon>Bacteria</taxon>
        <taxon>Pseudomonadati</taxon>
        <taxon>Pseudomonadota</taxon>
        <taxon>Betaproteobacteria</taxon>
        <taxon>Burkholderiales</taxon>
        <taxon>Comamonadaceae</taxon>
        <taxon>Malikia</taxon>
    </lineage>
</organism>
<dbReference type="AlphaFoldDB" id="A0A2S9K8W4"/>
<dbReference type="Pfam" id="PF16732">
    <property type="entry name" value="ComP_DUS"/>
    <property type="match status" value="1"/>
</dbReference>
<dbReference type="InterPro" id="IPR012902">
    <property type="entry name" value="N_methyl_site"/>
</dbReference>
<sequence>MNLSTSARPTRTLGGFSLIELMIVIAIVGLLASIATPSYVGYLARGKRAEAKQALLENALFLESYYTTRGFYSTAKGNNTAPTLPVTQVPRSGTANYTLSASVSNTGYSLTATAVNSMASDACGNFTLNQTGTQGVSGSLGVAACWNR</sequence>
<evidence type="ECO:0000256" key="1">
    <source>
        <dbReference type="SAM" id="Phobius"/>
    </source>
</evidence>
<feature type="transmembrane region" description="Helical" evidence="1">
    <location>
        <begin position="21"/>
        <end position="44"/>
    </location>
</feature>
<dbReference type="PANTHER" id="PTHR30093:SF47">
    <property type="entry name" value="TYPE IV PILUS NON-CORE MINOR PILIN PILE"/>
    <property type="match status" value="1"/>
</dbReference>
<gene>
    <name evidence="2" type="ORF">C6P64_01760</name>
</gene>
<dbReference type="EMBL" id="PVLQ01000008">
    <property type="protein sequence ID" value="PRD66881.1"/>
    <property type="molecule type" value="Genomic_DNA"/>
</dbReference>